<feature type="transmembrane region" description="Helical" evidence="1">
    <location>
        <begin position="78"/>
        <end position="103"/>
    </location>
</feature>
<keyword evidence="1" id="KW-1133">Transmembrane helix</keyword>
<gene>
    <name evidence="2" type="ORF">EUA98_04470</name>
</gene>
<keyword evidence="1" id="KW-0472">Membrane</keyword>
<dbReference type="RefSeq" id="WP_130101469.1">
    <property type="nucleotide sequence ID" value="NZ_SDWW01000007.1"/>
</dbReference>
<proteinExistence type="predicted"/>
<keyword evidence="1" id="KW-0812">Transmembrane</keyword>
<accession>A0A4Q5N269</accession>
<name>A0A4Q5N269_9MICO</name>
<evidence type="ECO:0000313" key="2">
    <source>
        <dbReference type="EMBL" id="RYV52229.1"/>
    </source>
</evidence>
<evidence type="ECO:0000313" key="3">
    <source>
        <dbReference type="Proteomes" id="UP000293764"/>
    </source>
</evidence>
<dbReference type="EMBL" id="SDWW01000007">
    <property type="protein sequence ID" value="RYV52229.1"/>
    <property type="molecule type" value="Genomic_DNA"/>
</dbReference>
<feature type="transmembrane region" description="Helical" evidence="1">
    <location>
        <begin position="115"/>
        <end position="135"/>
    </location>
</feature>
<comment type="caution">
    <text evidence="2">The sequence shown here is derived from an EMBL/GenBank/DDBJ whole genome shotgun (WGS) entry which is preliminary data.</text>
</comment>
<reference evidence="2 3" key="1">
    <citation type="submission" date="2019-01" db="EMBL/GenBank/DDBJ databases">
        <title>Novel species of Cellulomonas.</title>
        <authorList>
            <person name="Liu Q."/>
            <person name="Xin Y.-H."/>
        </authorList>
    </citation>
    <scope>NUCLEOTIDE SEQUENCE [LARGE SCALE GENOMIC DNA]</scope>
    <source>
        <strain evidence="2 3">HLT2-17</strain>
    </source>
</reference>
<sequence>MPTIYWRPTALGVLFGVMSYFIFTVGILVPLTDVLLVADPGVVTVVIVAGMIALQVMTGALVTSLVRRRVGMEQRREAIATVFGAGLIGWLLVSTLTAAAALATGEAVNYANVALTFPLWVGVPLVGLALVAPGARTAGANRYVDRLDRERGAVSAEYSGLIVIAVMLVGTLLLTFGSGGAVSERIKYVICEALTFGQGGCTAPGSAASEVDPHMPTEPCVQSNIADNRELSGSVMFVAAKGGGMIRIEKLSDGTYRVSTEATAGAGVTDGVGAGATMTVDGVVVGMDGQASATALASGTVGKTWVVDGVDDQEALVSYLKEQRDFASMGPVGSVVEGSQQLWNWITGGETYEPPAPSEYYGEAGISANVGANATSLTTSGSASLDAAVAIGGRVNVETGAVTTYYTYTLEGGAGAAVASPGTTVEASASGRIEMLVAVTVDPEGNPLEIEVQGQAVGEAKAQAESMFGGTEGPAGSGGRLYTASVELTGAETTAIATDLMQAVGIPTGGRAPVNQGLAAYDAVDTFLGATRERGVVTWQDLTTESETPFAISAGGKVGPVGLGVSFENSTVTTNSTNAHYLSNGVWKVWNEC</sequence>
<evidence type="ECO:0000256" key="1">
    <source>
        <dbReference type="SAM" id="Phobius"/>
    </source>
</evidence>
<protein>
    <submittedName>
        <fullName evidence="2">Uncharacterized protein</fullName>
    </submittedName>
</protein>
<dbReference type="OrthoDB" id="4825107at2"/>
<dbReference type="Proteomes" id="UP000293764">
    <property type="component" value="Unassembled WGS sequence"/>
</dbReference>
<feature type="transmembrane region" description="Helical" evidence="1">
    <location>
        <begin position="12"/>
        <end position="31"/>
    </location>
</feature>
<organism evidence="2 3">
    <name type="scientific">Pengzhenrongella frigida</name>
    <dbReference type="NCBI Taxonomy" id="1259133"/>
    <lineage>
        <taxon>Bacteria</taxon>
        <taxon>Bacillati</taxon>
        <taxon>Actinomycetota</taxon>
        <taxon>Actinomycetes</taxon>
        <taxon>Micrococcales</taxon>
        <taxon>Pengzhenrongella</taxon>
    </lineage>
</organism>
<feature type="transmembrane region" description="Helical" evidence="1">
    <location>
        <begin position="156"/>
        <end position="177"/>
    </location>
</feature>
<feature type="transmembrane region" description="Helical" evidence="1">
    <location>
        <begin position="43"/>
        <end position="66"/>
    </location>
</feature>
<dbReference type="AlphaFoldDB" id="A0A4Q5N269"/>
<keyword evidence="3" id="KW-1185">Reference proteome</keyword>